<dbReference type="PANTHER" id="PTHR47151:SF2">
    <property type="entry name" value="AMINO ACID BINDING PROTEIN"/>
    <property type="match status" value="1"/>
</dbReference>
<comment type="caution">
    <text evidence="5">The sequence shown here is derived from an EMBL/GenBank/DDBJ whole genome shotgun (WGS) entry which is preliminary data.</text>
</comment>
<dbReference type="CDD" id="cd06340">
    <property type="entry name" value="PBP1_ABC_ligand_binding-like"/>
    <property type="match status" value="1"/>
</dbReference>
<dbReference type="Proteomes" id="UP000630353">
    <property type="component" value="Unassembled WGS sequence"/>
</dbReference>
<keyword evidence="5" id="KW-0067">ATP-binding</keyword>
<dbReference type="InterPro" id="IPR028081">
    <property type="entry name" value="Leu-bd"/>
</dbReference>
<reference evidence="5" key="1">
    <citation type="journal article" date="2014" name="Int. J. Syst. Evol. Microbiol.">
        <title>Complete genome sequence of Corynebacterium casei LMG S-19264T (=DSM 44701T), isolated from a smear-ripened cheese.</title>
        <authorList>
            <consortium name="US DOE Joint Genome Institute (JGI-PGF)"/>
            <person name="Walter F."/>
            <person name="Albersmeier A."/>
            <person name="Kalinowski J."/>
            <person name="Ruckert C."/>
        </authorList>
    </citation>
    <scope>NUCLEOTIDE SEQUENCE</scope>
    <source>
        <strain evidence="5">KCTC 42651</strain>
    </source>
</reference>
<name>A0A918XRK7_9PROT</name>
<proteinExistence type="inferred from homology"/>
<reference evidence="5" key="2">
    <citation type="submission" date="2020-09" db="EMBL/GenBank/DDBJ databases">
        <authorList>
            <person name="Sun Q."/>
            <person name="Kim S."/>
        </authorList>
    </citation>
    <scope>NUCLEOTIDE SEQUENCE</scope>
    <source>
        <strain evidence="5">KCTC 42651</strain>
    </source>
</reference>
<dbReference type="EMBL" id="BMZS01000004">
    <property type="protein sequence ID" value="GHD48875.1"/>
    <property type="molecule type" value="Genomic_DNA"/>
</dbReference>
<evidence type="ECO:0000313" key="5">
    <source>
        <dbReference type="EMBL" id="GHD48875.1"/>
    </source>
</evidence>
<evidence type="ECO:0000256" key="2">
    <source>
        <dbReference type="ARBA" id="ARBA00022729"/>
    </source>
</evidence>
<dbReference type="PANTHER" id="PTHR47151">
    <property type="entry name" value="LEU/ILE/VAL-BINDING ABC TRANSPORTER SUBUNIT"/>
    <property type="match status" value="1"/>
</dbReference>
<accession>A0A918XRK7</accession>
<feature type="chain" id="PRO_5038032348" evidence="3">
    <location>
        <begin position="27"/>
        <end position="436"/>
    </location>
</feature>
<dbReference type="GO" id="GO:0005524">
    <property type="term" value="F:ATP binding"/>
    <property type="evidence" value="ECO:0007669"/>
    <property type="project" value="UniProtKB-KW"/>
</dbReference>
<sequence length="436" mass="46800">MTFTTSVRRAMWGVLGAAAVATVPFASPQAADPIRIGVIYDFTGPFAAGGSQAAAIGTQIAIDLINEKGGVEGHKIEAITADAQSKAEVAINEATRLLDQEKVDLIMGVYSSAHCVPMAQKVDSQKKFMWANVCVASAVFKGKNLQYVFRGQVHSDQFGWASCTFLNENAEAKLGIKPSDLKVAIIHEDGPYGSGVASGNEENCKKYGMNVVLKEGYAATAPDLSSLVTKLRRARPDVILHTGYNPDITLFLRQAKEQGLKWLALIGHGAGYGQIDKLVATFGKDADFIYNVDPVAAQLLDPKTLAPGLGDLTAEMVKRYKAQTGAEQVPPHTSMGFNQAWIFFTDVLPRAIKTYGGYDPEALRKAALDTDIPVGGTIQGYGVKFNPPGHEMAGQNERSSPVVMQYVDGVTKIVWPSAIRTMDPVLPLPAGHAYAR</sequence>
<dbReference type="Gene3D" id="3.40.50.2300">
    <property type="match status" value="2"/>
</dbReference>
<feature type="domain" description="Leucine-binding protein" evidence="4">
    <location>
        <begin position="33"/>
        <end position="371"/>
    </location>
</feature>
<gene>
    <name evidence="5" type="ORF">GCM10017083_20460</name>
</gene>
<evidence type="ECO:0000256" key="3">
    <source>
        <dbReference type="SAM" id="SignalP"/>
    </source>
</evidence>
<evidence type="ECO:0000256" key="1">
    <source>
        <dbReference type="ARBA" id="ARBA00010062"/>
    </source>
</evidence>
<evidence type="ECO:0000313" key="6">
    <source>
        <dbReference type="Proteomes" id="UP000630353"/>
    </source>
</evidence>
<dbReference type="RefSeq" id="WP_189989022.1">
    <property type="nucleotide sequence ID" value="NZ_BMZS01000004.1"/>
</dbReference>
<keyword evidence="5" id="KW-0547">Nucleotide-binding</keyword>
<comment type="similarity">
    <text evidence="1">Belongs to the leucine-binding protein family.</text>
</comment>
<keyword evidence="2 3" id="KW-0732">Signal</keyword>
<organism evidence="5 6">
    <name type="scientific">Thalassobaculum fulvum</name>
    <dbReference type="NCBI Taxonomy" id="1633335"/>
    <lineage>
        <taxon>Bacteria</taxon>
        <taxon>Pseudomonadati</taxon>
        <taxon>Pseudomonadota</taxon>
        <taxon>Alphaproteobacteria</taxon>
        <taxon>Rhodospirillales</taxon>
        <taxon>Thalassobaculaceae</taxon>
        <taxon>Thalassobaculum</taxon>
    </lineage>
</organism>
<dbReference type="AlphaFoldDB" id="A0A918XRK7"/>
<protein>
    <submittedName>
        <fullName evidence="5">ABC transporter ATP-binding protein</fullName>
    </submittedName>
</protein>
<dbReference type="Pfam" id="PF13458">
    <property type="entry name" value="Peripla_BP_6"/>
    <property type="match status" value="1"/>
</dbReference>
<keyword evidence="6" id="KW-1185">Reference proteome</keyword>
<evidence type="ECO:0000259" key="4">
    <source>
        <dbReference type="Pfam" id="PF13458"/>
    </source>
</evidence>
<feature type="signal peptide" evidence="3">
    <location>
        <begin position="1"/>
        <end position="26"/>
    </location>
</feature>
<dbReference type="InterPro" id="IPR028082">
    <property type="entry name" value="Peripla_BP_I"/>
</dbReference>
<dbReference type="SUPFAM" id="SSF53822">
    <property type="entry name" value="Periplasmic binding protein-like I"/>
    <property type="match status" value="1"/>
</dbReference>